<evidence type="ECO:0000313" key="2">
    <source>
        <dbReference type="Proteomes" id="UP000325316"/>
    </source>
</evidence>
<proteinExistence type="predicted"/>
<accession>A0A5B9NQU8</accession>
<organism evidence="1 2">
    <name type="scientific">Klebsiella phage vB_KaeM_KaAlpha</name>
    <dbReference type="NCBI Taxonomy" id="2591367"/>
    <lineage>
        <taxon>Viruses</taxon>
        <taxon>Duplodnaviria</taxon>
        <taxon>Heunggongvirae</taxon>
        <taxon>Uroviricota</taxon>
        <taxon>Caudoviricetes</taxon>
        <taxon>Pantevenvirales</taxon>
        <taxon>Straboviridae</taxon>
        <taxon>Tevenvirinae</taxon>
        <taxon>Karamvirus</taxon>
        <taxon>Karamvirus pg7</taxon>
    </lineage>
</organism>
<evidence type="ECO:0000313" key="1">
    <source>
        <dbReference type="EMBL" id="QEG13303.1"/>
    </source>
</evidence>
<dbReference type="Proteomes" id="UP000325316">
    <property type="component" value="Segment"/>
</dbReference>
<dbReference type="EMBL" id="MN013084">
    <property type="protein sequence ID" value="QEG13303.1"/>
    <property type="molecule type" value="Genomic_DNA"/>
</dbReference>
<name>A0A5B9NQU8_9CAUD</name>
<reference evidence="1 2" key="1">
    <citation type="submission" date="2019-04" db="EMBL/GenBank/DDBJ databases">
        <authorList>
            <person name="Anderson K.J."/>
            <person name="Thurgood T.L."/>
            <person name="Sharma R."/>
            <person name="Arens D.K."/>
            <person name="Kruger J.L."/>
            <person name="Thompson D.W."/>
            <person name="Casjens S."/>
            <person name="Grose J.H."/>
        </authorList>
    </citation>
    <scope>NUCLEOTIDE SEQUENCE [LARGE SCALE GENOMIC DNA]</scope>
</reference>
<protein>
    <submittedName>
        <fullName evidence="1">Uncharacterized protein</fullName>
    </submittedName>
</protein>
<sequence length="80" mass="9311">MKRKNIELKEFEYKTPHELGLMMKSQHYSGLLVLEDKWGSIFQAELCKEDGHFSFVKPGEDMDYGIDPDDIAFIEEKGLL</sequence>
<gene>
    <name evidence="1" type="ORF">KAALPHA_285</name>
</gene>